<dbReference type="STRING" id="331657.A0A4U0WLT0"/>
<evidence type="ECO:0000313" key="3">
    <source>
        <dbReference type="Proteomes" id="UP000308768"/>
    </source>
</evidence>
<dbReference type="OrthoDB" id="5396360at2759"/>
<feature type="compositionally biased region" description="Basic and acidic residues" evidence="1">
    <location>
        <begin position="186"/>
        <end position="196"/>
    </location>
</feature>
<comment type="caution">
    <text evidence="2">The sequence shown here is derived from an EMBL/GenBank/DDBJ whole genome shotgun (WGS) entry which is preliminary data.</text>
</comment>
<name>A0A4U0WLT0_9PEZI</name>
<sequence length="727" mass="79912">MDAEVGPRPANPKRPSTQAPQPEPPQPPNASPLKSFTIRDSAPPRASCPRETGSSLASPTNGHPAPNGHPYPQPSEIWPGVVTHLQTQVAYNTNIIGQHKRDIERIDGAVARLQHEMNHIMGALEELRMDLRSKLLPSQQPSVPHNPPDATDLEILSSNLQNVSNKASEIDGLKMQVDLMKRRIKKLEEGKPDEGRVGTSFSSQREPSVLSQPPPSQQAQPLHPPPRNYGPPPPHMPHSLPSQTPVHIEPRPPPGYQHVEPQSMPQPMSHPVSSWRPAAAYQPPATPQYQPSATLDHSHPRPPEPEPQSSGWTSVNSSTKRGPPAVHGGHAEELHINGSPKRPKLSSNGKRSSYAEESEIQVVGHNGMDTDSPLEVRNQIQSNGSQPEPFHSNSANAYTFVPFHSTNERNPDDNWRQEPQRPRSPTLRGGRGGGRGHRPYRPRKSAPVEQLGTPEWEKSDWTGSQISPDGFYQPHPHSDGRPYRTTLVRRSGGGRGSASSARVAGSPSESRRNFEHTKKSRTKPIRNAEGVLIRKDGRPDMRSVSSAQNLRKVHAKKEEERAHQSHTPTSGLATAPVLGTDSTPEHSEAEGEGEDGAPPNTQERHRTIMRKMFPGGLKEQREELVDPFFMESRRTSPARVKVEGEGEGEEQYAESVRDVEEEQEQEQEQEEEQEQEQGQADEEEHDERMVGGDGEDERAYMPAAARSVSGGHGTSGTGSSRSPAASP</sequence>
<evidence type="ECO:0000313" key="2">
    <source>
        <dbReference type="EMBL" id="TKA63548.1"/>
    </source>
</evidence>
<feature type="compositionally biased region" description="Polar residues" evidence="1">
    <location>
        <begin position="52"/>
        <end position="61"/>
    </location>
</feature>
<protein>
    <submittedName>
        <fullName evidence="2">Uncharacterized protein</fullName>
    </submittedName>
</protein>
<feature type="compositionally biased region" description="Low complexity" evidence="1">
    <location>
        <begin position="717"/>
        <end position="727"/>
    </location>
</feature>
<reference evidence="2 3" key="1">
    <citation type="submission" date="2017-03" db="EMBL/GenBank/DDBJ databases">
        <title>Genomes of endolithic fungi from Antarctica.</title>
        <authorList>
            <person name="Coleine C."/>
            <person name="Masonjones S."/>
            <person name="Stajich J.E."/>
        </authorList>
    </citation>
    <scope>NUCLEOTIDE SEQUENCE [LARGE SCALE GENOMIC DNA]</scope>
    <source>
        <strain evidence="2 3">CCFEE 5187</strain>
    </source>
</reference>
<dbReference type="EMBL" id="NAJN01001387">
    <property type="protein sequence ID" value="TKA63548.1"/>
    <property type="molecule type" value="Genomic_DNA"/>
</dbReference>
<dbReference type="Proteomes" id="UP000308768">
    <property type="component" value="Unassembled WGS sequence"/>
</dbReference>
<feature type="compositionally biased region" description="Polar residues" evidence="1">
    <location>
        <begin position="378"/>
        <end position="397"/>
    </location>
</feature>
<feature type="compositionally biased region" description="Polar residues" evidence="1">
    <location>
        <begin position="307"/>
        <end position="320"/>
    </location>
</feature>
<feature type="compositionally biased region" description="Low complexity" evidence="1">
    <location>
        <begin position="497"/>
        <end position="506"/>
    </location>
</feature>
<feature type="region of interest" description="Disordered" evidence="1">
    <location>
        <begin position="1"/>
        <end position="77"/>
    </location>
</feature>
<organism evidence="2 3">
    <name type="scientific">Cryomyces minteri</name>
    <dbReference type="NCBI Taxonomy" id="331657"/>
    <lineage>
        <taxon>Eukaryota</taxon>
        <taxon>Fungi</taxon>
        <taxon>Dikarya</taxon>
        <taxon>Ascomycota</taxon>
        <taxon>Pezizomycotina</taxon>
        <taxon>Dothideomycetes</taxon>
        <taxon>Dothideomycetes incertae sedis</taxon>
        <taxon>Cryomyces</taxon>
    </lineage>
</organism>
<feature type="compositionally biased region" description="Basic residues" evidence="1">
    <location>
        <begin position="434"/>
        <end position="444"/>
    </location>
</feature>
<feature type="region of interest" description="Disordered" evidence="1">
    <location>
        <begin position="186"/>
        <end position="727"/>
    </location>
</feature>
<feature type="compositionally biased region" description="Acidic residues" evidence="1">
    <location>
        <begin position="659"/>
        <end position="685"/>
    </location>
</feature>
<feature type="compositionally biased region" description="Pro residues" evidence="1">
    <location>
        <begin position="212"/>
        <end position="236"/>
    </location>
</feature>
<feature type="compositionally biased region" description="Pro residues" evidence="1">
    <location>
        <begin position="21"/>
        <end position="30"/>
    </location>
</feature>
<feature type="compositionally biased region" description="Basic and acidic residues" evidence="1">
    <location>
        <begin position="532"/>
        <end position="541"/>
    </location>
</feature>
<accession>A0A4U0WLT0</accession>
<gene>
    <name evidence="2" type="ORF">B0A49_10510</name>
</gene>
<proteinExistence type="predicted"/>
<evidence type="ECO:0000256" key="1">
    <source>
        <dbReference type="SAM" id="MobiDB-lite"/>
    </source>
</evidence>
<feature type="compositionally biased region" description="Low complexity" evidence="1">
    <location>
        <begin position="277"/>
        <end position="294"/>
    </location>
</feature>
<dbReference type="AlphaFoldDB" id="A0A4U0WLT0"/>
<feature type="compositionally biased region" description="Basic and acidic residues" evidence="1">
    <location>
        <begin position="406"/>
        <end position="421"/>
    </location>
</feature>
<keyword evidence="3" id="KW-1185">Reference proteome</keyword>